<keyword evidence="4" id="KW-0175">Coiled coil</keyword>
<dbReference type="Gene3D" id="1.10.238.10">
    <property type="entry name" value="EF-hand"/>
    <property type="match status" value="3"/>
</dbReference>
<name>A0A7S3AHM0_9EUKA</name>
<feature type="domain" description="EF-hand" evidence="6">
    <location>
        <begin position="328"/>
        <end position="363"/>
    </location>
</feature>
<dbReference type="PROSITE" id="PS50222">
    <property type="entry name" value="EF_HAND_2"/>
    <property type="match status" value="6"/>
</dbReference>
<keyword evidence="3" id="KW-0106">Calcium</keyword>
<evidence type="ECO:0000256" key="4">
    <source>
        <dbReference type="SAM" id="Coils"/>
    </source>
</evidence>
<feature type="domain" description="EF-hand" evidence="6">
    <location>
        <begin position="468"/>
        <end position="503"/>
    </location>
</feature>
<feature type="domain" description="EF-hand" evidence="6">
    <location>
        <begin position="131"/>
        <end position="166"/>
    </location>
</feature>
<proteinExistence type="predicted"/>
<evidence type="ECO:0000313" key="7">
    <source>
        <dbReference type="EMBL" id="CAE0103520.1"/>
    </source>
</evidence>
<dbReference type="PROSITE" id="PS00018">
    <property type="entry name" value="EF_HAND_1"/>
    <property type="match status" value="5"/>
</dbReference>
<keyword evidence="1" id="KW-0479">Metal-binding</keyword>
<dbReference type="PANTHER" id="PTHR34524">
    <property type="entry name" value="CALCYPHOSIN"/>
    <property type="match status" value="1"/>
</dbReference>
<sequence>MGENRVSMPPPTQTRGSSPRRAAGSPPVRPGGPAAAKRPVTPGSTPKKVGVPAGGPTKTSGASPPPKGQNMLNQSLAPKVGVEKVPTNLLKGATVKELLTTESKLATDVKEKTEALETHQKSFEAQMGEKLMKRNVLELLRNWDKDGSGAISKEEFQLQMSNLGMESTGKEFNDFFHSIDKDHSGSINLEELRPALKKFKEQAIIDSRNLESMQKELAHLRHRKDDLEVLNKRMARFNDLWLRKQVTLDDKKASQPLNIKLGDYLNHAQWSAEEWISQWDKDGEGTISKGEFKQRMAALKVNPMGHGTDQSNIFLIADRDGDNHMSTNETTNVEKLFARLDVNSDGRLDVKETAKALKILQDEAKDVLKEWDVLEAEILDLWNKEQGVRAAIKAIMMADRQDREVEYAKNHFTLEEKVGMHMSKKANVSSLLFMWDKSADGKVDKDEFKRGIGLGNVREGGLGVTIEASDEEIDMFYEDHDPDNSGALDIQELKVIIKRMNAAANAAEKDYEDKKEEARRLRKVANALLKTELADENTTEEEKKAAAAKAKEDAKPKPEPVSDEPLTYNAGVNLD</sequence>
<dbReference type="Pfam" id="PF13202">
    <property type="entry name" value="EF-hand_5"/>
    <property type="match status" value="1"/>
</dbReference>
<organism evidence="7">
    <name type="scientific">Haptolina ericina</name>
    <dbReference type="NCBI Taxonomy" id="156174"/>
    <lineage>
        <taxon>Eukaryota</taxon>
        <taxon>Haptista</taxon>
        <taxon>Haptophyta</taxon>
        <taxon>Prymnesiophyceae</taxon>
        <taxon>Prymnesiales</taxon>
        <taxon>Prymnesiaceae</taxon>
        <taxon>Haptolina</taxon>
    </lineage>
</organism>
<feature type="region of interest" description="Disordered" evidence="5">
    <location>
        <begin position="530"/>
        <end position="575"/>
    </location>
</feature>
<dbReference type="AlphaFoldDB" id="A0A7S3AHM0"/>
<dbReference type="InterPro" id="IPR002048">
    <property type="entry name" value="EF_hand_dom"/>
</dbReference>
<feature type="region of interest" description="Disordered" evidence="5">
    <location>
        <begin position="1"/>
        <end position="73"/>
    </location>
</feature>
<dbReference type="PANTHER" id="PTHR34524:SF6">
    <property type="entry name" value="CALCYPHOSINE LIKE"/>
    <property type="match status" value="1"/>
</dbReference>
<evidence type="ECO:0000256" key="2">
    <source>
        <dbReference type="ARBA" id="ARBA00022737"/>
    </source>
</evidence>
<evidence type="ECO:0000256" key="5">
    <source>
        <dbReference type="SAM" id="MobiDB-lite"/>
    </source>
</evidence>
<dbReference type="InterPro" id="IPR051581">
    <property type="entry name" value="Ca-bind"/>
</dbReference>
<dbReference type="EMBL" id="HBHX01007544">
    <property type="protein sequence ID" value="CAE0103520.1"/>
    <property type="molecule type" value="Transcribed_RNA"/>
</dbReference>
<gene>
    <name evidence="7" type="ORF">HERI1096_LOCUS4178</name>
</gene>
<feature type="coiled-coil region" evidence="4">
    <location>
        <begin position="350"/>
        <end position="377"/>
    </location>
</feature>
<dbReference type="SMART" id="SM00054">
    <property type="entry name" value="EFh"/>
    <property type="match status" value="6"/>
</dbReference>
<evidence type="ECO:0000259" key="6">
    <source>
        <dbReference type="PROSITE" id="PS50222"/>
    </source>
</evidence>
<feature type="domain" description="EF-hand" evidence="6">
    <location>
        <begin position="423"/>
        <end position="458"/>
    </location>
</feature>
<dbReference type="InterPro" id="IPR018247">
    <property type="entry name" value="EF_Hand_1_Ca_BS"/>
</dbReference>
<feature type="domain" description="EF-hand" evidence="6">
    <location>
        <begin position="167"/>
        <end position="202"/>
    </location>
</feature>
<keyword evidence="2" id="KW-0677">Repeat</keyword>
<accession>A0A7S3AHM0</accession>
<evidence type="ECO:0000256" key="3">
    <source>
        <dbReference type="ARBA" id="ARBA00022837"/>
    </source>
</evidence>
<dbReference type="Pfam" id="PF13833">
    <property type="entry name" value="EF-hand_8"/>
    <property type="match status" value="1"/>
</dbReference>
<feature type="domain" description="EF-hand" evidence="6">
    <location>
        <begin position="272"/>
        <end position="302"/>
    </location>
</feature>
<dbReference type="InterPro" id="IPR011992">
    <property type="entry name" value="EF-hand-dom_pair"/>
</dbReference>
<evidence type="ECO:0000256" key="1">
    <source>
        <dbReference type="ARBA" id="ARBA00022723"/>
    </source>
</evidence>
<feature type="compositionally biased region" description="Basic and acidic residues" evidence="5">
    <location>
        <begin position="540"/>
        <end position="560"/>
    </location>
</feature>
<protein>
    <recommendedName>
        <fullName evidence="6">EF-hand domain-containing protein</fullName>
    </recommendedName>
</protein>
<dbReference type="GO" id="GO:0005509">
    <property type="term" value="F:calcium ion binding"/>
    <property type="evidence" value="ECO:0007669"/>
    <property type="project" value="InterPro"/>
</dbReference>
<dbReference type="CDD" id="cd00051">
    <property type="entry name" value="EFh"/>
    <property type="match status" value="1"/>
</dbReference>
<dbReference type="SUPFAM" id="SSF47473">
    <property type="entry name" value="EF-hand"/>
    <property type="match status" value="2"/>
</dbReference>
<reference evidence="7" key="1">
    <citation type="submission" date="2021-01" db="EMBL/GenBank/DDBJ databases">
        <authorList>
            <person name="Corre E."/>
            <person name="Pelletier E."/>
            <person name="Niang G."/>
            <person name="Scheremetjew M."/>
            <person name="Finn R."/>
            <person name="Kale V."/>
            <person name="Holt S."/>
            <person name="Cochrane G."/>
            <person name="Meng A."/>
            <person name="Brown T."/>
            <person name="Cohen L."/>
        </authorList>
    </citation>
    <scope>NUCLEOTIDE SEQUENCE</scope>
    <source>
        <strain evidence="7">CCMP281</strain>
    </source>
</reference>